<feature type="binding site" evidence="7">
    <location>
        <position position="192"/>
    </location>
    <ligand>
        <name>Zn(2+)</name>
        <dbReference type="ChEBI" id="CHEBI:29105"/>
    </ligand>
</feature>
<reference evidence="11" key="2">
    <citation type="submission" date="2017-02" db="UniProtKB">
        <authorList>
            <consortium name="WormBaseParasite"/>
        </authorList>
    </citation>
    <scope>IDENTIFICATION</scope>
</reference>
<keyword evidence="2 7" id="KW-0479">Metal-binding</keyword>
<feature type="binding site" evidence="7">
    <location>
        <position position="215"/>
    </location>
    <ligand>
        <name>Zn(2+)</name>
        <dbReference type="ChEBI" id="CHEBI:29105"/>
    </ligand>
</feature>
<dbReference type="Pfam" id="PF02146">
    <property type="entry name" value="SIR2"/>
    <property type="match status" value="1"/>
</dbReference>
<evidence type="ECO:0000256" key="4">
    <source>
        <dbReference type="ARBA" id="ARBA00023027"/>
    </source>
</evidence>
<dbReference type="InterPro" id="IPR050134">
    <property type="entry name" value="NAD-dep_sirtuin_deacylases"/>
</dbReference>
<proteinExistence type="predicted"/>
<protein>
    <submittedName>
        <fullName evidence="11">Deacetylase sirtuin-type domain-containing protein</fullName>
    </submittedName>
</protein>
<feature type="binding site" evidence="7">
    <location>
        <position position="189"/>
    </location>
    <ligand>
        <name>Zn(2+)</name>
        <dbReference type="ChEBI" id="CHEBI:29105"/>
    </ligand>
</feature>
<keyword evidence="3 7" id="KW-0862">Zinc</keyword>
<dbReference type="InterPro" id="IPR026590">
    <property type="entry name" value="Ssirtuin_cat_dom"/>
</dbReference>
<dbReference type="AlphaFoldDB" id="A0A0K0CWV5"/>
<dbReference type="WBParaSite" id="ACAC_0000197601-mRNA-1">
    <property type="protein sequence ID" value="ACAC_0000197601-mRNA-1"/>
    <property type="gene ID" value="ACAC_0000197601"/>
</dbReference>
<comment type="catalytic activity">
    <reaction evidence="5">
        <text>N(6)-hexadecanoyl-L-lysyl-[protein] + NAD(+) + H2O = 2''-O-hexadecanoyl-ADP-D-ribose + nicotinamide + L-lysyl-[protein]</text>
        <dbReference type="Rhea" id="RHEA:70563"/>
        <dbReference type="Rhea" id="RHEA-COMP:9752"/>
        <dbReference type="Rhea" id="RHEA-COMP:14175"/>
        <dbReference type="ChEBI" id="CHEBI:15377"/>
        <dbReference type="ChEBI" id="CHEBI:17154"/>
        <dbReference type="ChEBI" id="CHEBI:29969"/>
        <dbReference type="ChEBI" id="CHEBI:57540"/>
        <dbReference type="ChEBI" id="CHEBI:138936"/>
        <dbReference type="ChEBI" id="CHEBI:189673"/>
    </reaction>
    <physiologicalReaction direction="left-to-right" evidence="5">
        <dbReference type="Rhea" id="RHEA:70564"/>
    </physiologicalReaction>
</comment>
<evidence type="ECO:0000256" key="3">
    <source>
        <dbReference type="ARBA" id="ARBA00022833"/>
    </source>
</evidence>
<name>A0A0K0CWV5_ANGCA</name>
<dbReference type="GO" id="GO:0046872">
    <property type="term" value="F:metal ion binding"/>
    <property type="evidence" value="ECO:0007669"/>
    <property type="project" value="UniProtKB-KW"/>
</dbReference>
<keyword evidence="1" id="KW-0808">Transferase</keyword>
<evidence type="ECO:0000313" key="10">
    <source>
        <dbReference type="Proteomes" id="UP000035642"/>
    </source>
</evidence>
<accession>A0A0K0CWV5</accession>
<dbReference type="PANTHER" id="PTHR11085">
    <property type="entry name" value="NAD-DEPENDENT PROTEIN DEACYLASE SIRTUIN-5, MITOCHONDRIAL-RELATED"/>
    <property type="match status" value="1"/>
</dbReference>
<dbReference type="InterPro" id="IPR029035">
    <property type="entry name" value="DHS-like_NAD/FAD-binding_dom"/>
</dbReference>
<evidence type="ECO:0000256" key="2">
    <source>
        <dbReference type="ARBA" id="ARBA00022723"/>
    </source>
</evidence>
<dbReference type="InterPro" id="IPR003000">
    <property type="entry name" value="Sirtuin"/>
</dbReference>
<sequence>MSDDETTRDRETEASPGDNEDRKSTSPEMLPKKDIYSRFVSSFENALTSLTSTVSTAVGSEGTRLFSRYIHLYVCYSEGRCLKKYKLRSFSLEGIAEYIKTDRPCNVIVMSGAGISTSAGVPDFRSPGMFFAFVFIFKPTLCHYFVRLLDKKGILRRWFTQNIDSLEFLTGISEDKVVTAHGSCRTSTCITCGKKFDLQWLTNHLKNKGGLVPRCDKCEGVVKPDITFFGENLPKRFFQCVLSDFPKCDLLLIMGTSLVVQPFASLVNEVGLILEDLACAGEHFAENRNMRTPFDHNDAVAEDIPRLLINKEEVGRTSEFERALGFPGLCYGLKDNKRDVFWGGSCDDGCKRLAELLDWEHELDHLIQEGELRYNSQ</sequence>
<feature type="region of interest" description="Disordered" evidence="8">
    <location>
        <begin position="1"/>
        <end position="28"/>
    </location>
</feature>
<dbReference type="SUPFAM" id="SSF52467">
    <property type="entry name" value="DHS-like NAD/FAD-binding domain"/>
    <property type="match status" value="1"/>
</dbReference>
<evidence type="ECO:0000256" key="8">
    <source>
        <dbReference type="SAM" id="MobiDB-lite"/>
    </source>
</evidence>
<evidence type="ECO:0000256" key="7">
    <source>
        <dbReference type="PROSITE-ProRule" id="PRU00236"/>
    </source>
</evidence>
<dbReference type="GO" id="GO:0005634">
    <property type="term" value="C:nucleus"/>
    <property type="evidence" value="ECO:0007669"/>
    <property type="project" value="TreeGrafter"/>
</dbReference>
<evidence type="ECO:0000256" key="6">
    <source>
        <dbReference type="ARBA" id="ARBA00048905"/>
    </source>
</evidence>
<dbReference type="PROSITE" id="PS50305">
    <property type="entry name" value="SIRTUIN"/>
    <property type="match status" value="1"/>
</dbReference>
<keyword evidence="4" id="KW-0520">NAD</keyword>
<evidence type="ECO:0000256" key="1">
    <source>
        <dbReference type="ARBA" id="ARBA00022679"/>
    </source>
</evidence>
<dbReference type="PANTHER" id="PTHR11085:SF6">
    <property type="entry name" value="NAD-DEPENDENT PROTEIN DEACETYLASE SIRTUIN-2"/>
    <property type="match status" value="1"/>
</dbReference>
<keyword evidence="10" id="KW-1185">Reference proteome</keyword>
<dbReference type="Proteomes" id="UP000035642">
    <property type="component" value="Unassembled WGS sequence"/>
</dbReference>
<dbReference type="Gene3D" id="3.40.50.1220">
    <property type="entry name" value="TPP-binding domain"/>
    <property type="match status" value="1"/>
</dbReference>
<dbReference type="GO" id="GO:0017136">
    <property type="term" value="F:histone deacetylase activity, NAD-dependent"/>
    <property type="evidence" value="ECO:0007669"/>
    <property type="project" value="TreeGrafter"/>
</dbReference>
<comment type="catalytic activity">
    <reaction evidence="6">
        <text>N(6)-tetradecanoyl-L-lysyl-[protein] + NAD(+) + H2O = 2''-O-tetradecanoyl-ADP-D-ribose + nicotinamide + L-lysyl-[protein]</text>
        <dbReference type="Rhea" id="RHEA:70567"/>
        <dbReference type="Rhea" id="RHEA-COMP:9752"/>
        <dbReference type="Rhea" id="RHEA-COMP:15437"/>
        <dbReference type="ChEBI" id="CHEBI:15377"/>
        <dbReference type="ChEBI" id="CHEBI:17154"/>
        <dbReference type="ChEBI" id="CHEBI:29969"/>
        <dbReference type="ChEBI" id="CHEBI:57540"/>
        <dbReference type="ChEBI" id="CHEBI:141129"/>
        <dbReference type="ChEBI" id="CHEBI:189674"/>
    </reaction>
    <physiologicalReaction direction="left-to-right" evidence="6">
        <dbReference type="Rhea" id="RHEA:70568"/>
    </physiologicalReaction>
</comment>
<feature type="domain" description="Deacetylase sirtuin-type" evidence="9">
    <location>
        <begin position="85"/>
        <end position="360"/>
    </location>
</feature>
<reference evidence="10" key="1">
    <citation type="submission" date="2012-09" db="EMBL/GenBank/DDBJ databases">
        <authorList>
            <person name="Martin A.A."/>
        </authorList>
    </citation>
    <scope>NUCLEOTIDE SEQUENCE</scope>
</reference>
<feature type="binding site" evidence="7">
    <location>
        <position position="218"/>
    </location>
    <ligand>
        <name>Zn(2+)</name>
        <dbReference type="ChEBI" id="CHEBI:29105"/>
    </ligand>
</feature>
<feature type="active site" description="Proton acceptor" evidence="7">
    <location>
        <position position="181"/>
    </location>
</feature>
<evidence type="ECO:0000259" key="9">
    <source>
        <dbReference type="PROSITE" id="PS50305"/>
    </source>
</evidence>
<evidence type="ECO:0000313" key="11">
    <source>
        <dbReference type="WBParaSite" id="ACAC_0000197601-mRNA-1"/>
    </source>
</evidence>
<dbReference type="GO" id="GO:0070403">
    <property type="term" value="F:NAD+ binding"/>
    <property type="evidence" value="ECO:0007669"/>
    <property type="project" value="InterPro"/>
</dbReference>
<evidence type="ECO:0000256" key="5">
    <source>
        <dbReference type="ARBA" id="ARBA00048378"/>
    </source>
</evidence>
<organism evidence="10 11">
    <name type="scientific">Angiostrongylus cantonensis</name>
    <name type="common">Rat lungworm</name>
    <dbReference type="NCBI Taxonomy" id="6313"/>
    <lineage>
        <taxon>Eukaryota</taxon>
        <taxon>Metazoa</taxon>
        <taxon>Ecdysozoa</taxon>
        <taxon>Nematoda</taxon>
        <taxon>Chromadorea</taxon>
        <taxon>Rhabditida</taxon>
        <taxon>Rhabditina</taxon>
        <taxon>Rhabditomorpha</taxon>
        <taxon>Strongyloidea</taxon>
        <taxon>Metastrongylidae</taxon>
        <taxon>Angiostrongylus</taxon>
    </lineage>
</organism>
<dbReference type="STRING" id="6313.A0A0K0CWV5"/>